<gene>
    <name evidence="8" type="primary">DHFS</name>
    <name evidence="8" type="ORF">CR513_62364</name>
</gene>
<feature type="non-terminal residue" evidence="8">
    <location>
        <position position="1"/>
    </location>
</feature>
<keyword evidence="5" id="KW-0067">ATP-binding</keyword>
<dbReference type="InterPro" id="IPR036565">
    <property type="entry name" value="Mur-like_cat_sf"/>
</dbReference>
<evidence type="ECO:0000256" key="2">
    <source>
        <dbReference type="ARBA" id="ARBA00022598"/>
    </source>
</evidence>
<evidence type="ECO:0000256" key="5">
    <source>
        <dbReference type="ARBA" id="ARBA00022840"/>
    </source>
</evidence>
<proteinExistence type="inferred from homology"/>
<dbReference type="OrthoDB" id="5212574at2759"/>
<dbReference type="InterPro" id="IPR036615">
    <property type="entry name" value="Mur_ligase_C_dom_sf"/>
</dbReference>
<sequence>VVLGGPFLPHIEHIIRDKAVTMDSPIVSACDTGNRCTVKSFSIHNGRPCQLCDIVIQVVKDLKLSCELLDVKLQMLGDHQLQNAATATCVALCLRNLGWSISDESIRSGLEHTYLLGRSQFLTSEEVEVLGLTGATVLLDGAHTEDSAKALVNTIRMAFPKARLTFVVAMASDKDHVGFAREILSGVHVETVLLTEAAIAGGATRTTPASLLRDSWIKASDEHGIEIVHDGMTEYSELLKEQPVGSENNFGDGKTILAIEPSLMGCLRTAQKILTRRGDEKGVIVFTGSLHIAASVLALATHRSYITTHKIIWVLSYCDGITKKFSKIWSLTMDP</sequence>
<feature type="domain" description="Mur ligase C-terminal" evidence="7">
    <location>
        <begin position="128"/>
        <end position="211"/>
    </location>
</feature>
<keyword evidence="3" id="KW-0479">Metal-binding</keyword>
<dbReference type="EMBL" id="QJKJ01017614">
    <property type="protein sequence ID" value="RDX58328.1"/>
    <property type="molecule type" value="Genomic_DNA"/>
</dbReference>
<dbReference type="Gene3D" id="3.40.1190.10">
    <property type="entry name" value="Mur-like, catalytic domain"/>
    <property type="match status" value="1"/>
</dbReference>
<comment type="caution">
    <text evidence="8">The sequence shown here is derived from an EMBL/GenBank/DDBJ whole genome shotgun (WGS) entry which is preliminary data.</text>
</comment>
<evidence type="ECO:0000256" key="4">
    <source>
        <dbReference type="ARBA" id="ARBA00022741"/>
    </source>
</evidence>
<keyword evidence="6" id="KW-0460">Magnesium</keyword>
<evidence type="ECO:0000313" key="9">
    <source>
        <dbReference type="Proteomes" id="UP000257109"/>
    </source>
</evidence>
<keyword evidence="4" id="KW-0547">Nucleotide-binding</keyword>
<accession>A0A371E0Q2</accession>
<dbReference type="GO" id="GO:0046872">
    <property type="term" value="F:metal ion binding"/>
    <property type="evidence" value="ECO:0007669"/>
    <property type="project" value="UniProtKB-KW"/>
</dbReference>
<dbReference type="InterPro" id="IPR004101">
    <property type="entry name" value="Mur_ligase_C"/>
</dbReference>
<protein>
    <submittedName>
        <fullName evidence="8">Dihydrofolate synthetase</fullName>
    </submittedName>
</protein>
<evidence type="ECO:0000259" key="7">
    <source>
        <dbReference type="Pfam" id="PF02875"/>
    </source>
</evidence>
<dbReference type="PANTHER" id="PTHR11136:SF0">
    <property type="entry name" value="DIHYDROFOLATE SYNTHETASE-RELATED"/>
    <property type="match status" value="1"/>
</dbReference>
<dbReference type="SUPFAM" id="SSF53623">
    <property type="entry name" value="MurD-like peptide ligases, catalytic domain"/>
    <property type="match status" value="1"/>
</dbReference>
<dbReference type="GO" id="GO:0005737">
    <property type="term" value="C:cytoplasm"/>
    <property type="evidence" value="ECO:0007669"/>
    <property type="project" value="TreeGrafter"/>
</dbReference>
<dbReference type="Pfam" id="PF02875">
    <property type="entry name" value="Mur_ligase_C"/>
    <property type="match status" value="1"/>
</dbReference>
<dbReference type="GO" id="GO:0005524">
    <property type="term" value="F:ATP binding"/>
    <property type="evidence" value="ECO:0007669"/>
    <property type="project" value="UniProtKB-KW"/>
</dbReference>
<evidence type="ECO:0000256" key="3">
    <source>
        <dbReference type="ARBA" id="ARBA00022723"/>
    </source>
</evidence>
<dbReference type="GO" id="GO:0008841">
    <property type="term" value="F:dihydrofolate synthase activity"/>
    <property type="evidence" value="ECO:0007669"/>
    <property type="project" value="TreeGrafter"/>
</dbReference>
<dbReference type="InterPro" id="IPR001645">
    <property type="entry name" value="Folylpolyglutamate_synth"/>
</dbReference>
<dbReference type="AlphaFoldDB" id="A0A371E0Q2"/>
<evidence type="ECO:0000256" key="1">
    <source>
        <dbReference type="ARBA" id="ARBA00008276"/>
    </source>
</evidence>
<dbReference type="SUPFAM" id="SSF53244">
    <property type="entry name" value="MurD-like peptide ligases, peptide-binding domain"/>
    <property type="match status" value="1"/>
</dbReference>
<dbReference type="GO" id="GO:0004326">
    <property type="term" value="F:tetrahydrofolylpolyglutamate synthase activity"/>
    <property type="evidence" value="ECO:0007669"/>
    <property type="project" value="InterPro"/>
</dbReference>
<dbReference type="Gene3D" id="3.90.190.20">
    <property type="entry name" value="Mur ligase, C-terminal domain"/>
    <property type="match status" value="1"/>
</dbReference>
<dbReference type="Proteomes" id="UP000257109">
    <property type="component" value="Unassembled WGS sequence"/>
</dbReference>
<keyword evidence="2" id="KW-0436">Ligase</keyword>
<keyword evidence="9" id="KW-1185">Reference proteome</keyword>
<evidence type="ECO:0000313" key="8">
    <source>
        <dbReference type="EMBL" id="RDX58328.1"/>
    </source>
</evidence>
<name>A0A371E0Q2_MUCPR</name>
<dbReference type="STRING" id="157652.A0A371E0Q2"/>
<reference evidence="8" key="1">
    <citation type="submission" date="2018-05" db="EMBL/GenBank/DDBJ databases">
        <title>Draft genome of Mucuna pruriens seed.</title>
        <authorList>
            <person name="Nnadi N.E."/>
            <person name="Vos R."/>
            <person name="Hasami M.H."/>
            <person name="Devisetty U.K."/>
            <person name="Aguiy J.C."/>
        </authorList>
    </citation>
    <scope>NUCLEOTIDE SEQUENCE [LARGE SCALE GENOMIC DNA]</scope>
    <source>
        <strain evidence="8">JCA_2017</strain>
    </source>
</reference>
<evidence type="ECO:0000256" key="6">
    <source>
        <dbReference type="ARBA" id="ARBA00022842"/>
    </source>
</evidence>
<dbReference type="PANTHER" id="PTHR11136">
    <property type="entry name" value="FOLYLPOLYGLUTAMATE SYNTHASE-RELATED"/>
    <property type="match status" value="1"/>
</dbReference>
<comment type="similarity">
    <text evidence="1">Belongs to the folylpolyglutamate synthase family.</text>
</comment>
<organism evidence="8 9">
    <name type="scientific">Mucuna pruriens</name>
    <name type="common">Velvet bean</name>
    <name type="synonym">Dolichos pruriens</name>
    <dbReference type="NCBI Taxonomy" id="157652"/>
    <lineage>
        <taxon>Eukaryota</taxon>
        <taxon>Viridiplantae</taxon>
        <taxon>Streptophyta</taxon>
        <taxon>Embryophyta</taxon>
        <taxon>Tracheophyta</taxon>
        <taxon>Spermatophyta</taxon>
        <taxon>Magnoliopsida</taxon>
        <taxon>eudicotyledons</taxon>
        <taxon>Gunneridae</taxon>
        <taxon>Pentapetalae</taxon>
        <taxon>rosids</taxon>
        <taxon>fabids</taxon>
        <taxon>Fabales</taxon>
        <taxon>Fabaceae</taxon>
        <taxon>Papilionoideae</taxon>
        <taxon>50 kb inversion clade</taxon>
        <taxon>NPAAA clade</taxon>
        <taxon>indigoferoid/millettioid clade</taxon>
        <taxon>Phaseoleae</taxon>
        <taxon>Mucuna</taxon>
    </lineage>
</organism>